<evidence type="ECO:0000313" key="5">
    <source>
        <dbReference type="Proteomes" id="UP001500603"/>
    </source>
</evidence>
<keyword evidence="5" id="KW-1185">Reference proteome</keyword>
<dbReference type="InterPro" id="IPR009078">
    <property type="entry name" value="Ferritin-like_SF"/>
</dbReference>
<protein>
    <submittedName>
        <fullName evidence="4">DNA starvation/stationary phase protection protein</fullName>
    </submittedName>
</protein>
<dbReference type="RefSeq" id="WP_345495316.1">
    <property type="nucleotide sequence ID" value="NZ_BAABJM010000002.1"/>
</dbReference>
<dbReference type="SUPFAM" id="SSF47240">
    <property type="entry name" value="Ferritin-like"/>
    <property type="match status" value="1"/>
</dbReference>
<dbReference type="InterPro" id="IPR002177">
    <property type="entry name" value="DPS_DNA-bd"/>
</dbReference>
<reference evidence="5" key="1">
    <citation type="journal article" date="2019" name="Int. J. Syst. Evol. Microbiol.">
        <title>The Global Catalogue of Microorganisms (GCM) 10K type strain sequencing project: providing services to taxonomists for standard genome sequencing and annotation.</title>
        <authorList>
            <consortium name="The Broad Institute Genomics Platform"/>
            <consortium name="The Broad Institute Genome Sequencing Center for Infectious Disease"/>
            <person name="Wu L."/>
            <person name="Ma J."/>
        </authorList>
    </citation>
    <scope>NUCLEOTIDE SEQUENCE [LARGE SCALE GENOMIC DNA]</scope>
    <source>
        <strain evidence="5">JCM 18298</strain>
    </source>
</reference>
<dbReference type="Gene3D" id="1.20.1260.10">
    <property type="match status" value="1"/>
</dbReference>
<dbReference type="PANTHER" id="PTHR42932">
    <property type="entry name" value="GENERAL STRESS PROTEIN 20U"/>
    <property type="match status" value="1"/>
</dbReference>
<name>A0ABP9K8R3_9NOCA</name>
<evidence type="ECO:0000313" key="4">
    <source>
        <dbReference type="EMBL" id="GAA5051828.1"/>
    </source>
</evidence>
<gene>
    <name evidence="4" type="ORF">GCM10023318_23640</name>
</gene>
<dbReference type="Proteomes" id="UP001500603">
    <property type="component" value="Unassembled WGS sequence"/>
</dbReference>
<dbReference type="PROSITE" id="PS00818">
    <property type="entry name" value="DPS_1"/>
    <property type="match status" value="1"/>
</dbReference>
<dbReference type="EMBL" id="BAABJM010000002">
    <property type="protein sequence ID" value="GAA5051828.1"/>
    <property type="molecule type" value="Genomic_DNA"/>
</dbReference>
<dbReference type="InterPro" id="IPR008331">
    <property type="entry name" value="Ferritin_DPS_dom"/>
</dbReference>
<dbReference type="InterPro" id="IPR012347">
    <property type="entry name" value="Ferritin-like"/>
</dbReference>
<evidence type="ECO:0000256" key="2">
    <source>
        <dbReference type="RuleBase" id="RU003875"/>
    </source>
</evidence>
<dbReference type="PANTHER" id="PTHR42932:SF2">
    <property type="entry name" value="DNA PROTECTION DURING STARVATION PROTEIN 1"/>
    <property type="match status" value="1"/>
</dbReference>
<dbReference type="Pfam" id="PF00210">
    <property type="entry name" value="Ferritin"/>
    <property type="match status" value="1"/>
</dbReference>
<feature type="domain" description="Ferritin/DPS" evidence="3">
    <location>
        <begin position="18"/>
        <end position="154"/>
    </location>
</feature>
<dbReference type="PIRSF" id="PIRSF005900">
    <property type="entry name" value="Dps"/>
    <property type="match status" value="1"/>
</dbReference>
<proteinExistence type="inferred from homology"/>
<evidence type="ECO:0000259" key="3">
    <source>
        <dbReference type="Pfam" id="PF00210"/>
    </source>
</evidence>
<dbReference type="CDD" id="cd01043">
    <property type="entry name" value="DPS"/>
    <property type="match status" value="1"/>
</dbReference>
<evidence type="ECO:0000256" key="1">
    <source>
        <dbReference type="ARBA" id="ARBA00009497"/>
    </source>
</evidence>
<dbReference type="InterPro" id="IPR023188">
    <property type="entry name" value="DPS_DNA-bd_CS"/>
</dbReference>
<accession>A0ABP9K8R3</accession>
<comment type="caution">
    <text evidence="4">The sequence shown here is derived from an EMBL/GenBank/DDBJ whole genome shotgun (WGS) entry which is preliminary data.</text>
</comment>
<organism evidence="4 5">
    <name type="scientific">Nocardia callitridis</name>
    <dbReference type="NCBI Taxonomy" id="648753"/>
    <lineage>
        <taxon>Bacteria</taxon>
        <taxon>Bacillati</taxon>
        <taxon>Actinomycetota</taxon>
        <taxon>Actinomycetes</taxon>
        <taxon>Mycobacteriales</taxon>
        <taxon>Nocardiaceae</taxon>
        <taxon>Nocardia</taxon>
    </lineage>
</organism>
<dbReference type="PRINTS" id="PR01346">
    <property type="entry name" value="HELNAPAPROT"/>
</dbReference>
<sequence>MPITSTLDAGQQQIAGEALRGTVLDLIDLALIGKQAHWNVLGSNFRSVHLALDELVVVARDFTDDAAERATAIGVSPDGRAATVAEQSGAPGIEEGWQRDTEIIDTIVGNLATVIERMRQRIDATAKADPVTQDLFITIAARLEQLHWMWQAQLAGD</sequence>
<comment type="similarity">
    <text evidence="1 2">Belongs to the Dps family.</text>
</comment>